<feature type="domain" description="EGF-like" evidence="5">
    <location>
        <begin position="20"/>
        <end position="59"/>
    </location>
</feature>
<protein>
    <recommendedName>
        <fullName evidence="5">EGF-like domain-containing protein</fullName>
    </recommendedName>
</protein>
<dbReference type="EMBL" id="BQXS01011246">
    <property type="protein sequence ID" value="GKT36518.1"/>
    <property type="molecule type" value="Genomic_DNA"/>
</dbReference>
<evidence type="ECO:0000256" key="1">
    <source>
        <dbReference type="PROSITE-ProRule" id="PRU00076"/>
    </source>
</evidence>
<keyword evidence="1" id="KW-1015">Disulfide bond</keyword>
<evidence type="ECO:0000256" key="3">
    <source>
        <dbReference type="SAM" id="Phobius"/>
    </source>
</evidence>
<sequence>MKYQLYLGIIFSWLALVNCDNVCTLGADSQCSNNGTCVTTASGGVSCLCTEPFTGSSCEKEVSVFSPVLFYTIVSITIFLAVTVILLAILIILKFSRIKRIKSLTKSIPEIVSSAKRSFSTDSSNFVLSSPKPLESRMVGDETSASHSHNDPVPLGQSNEDSDQISEEIPKESTKVIIRKVRRKEKKVHPPVIEKDVDAEFPDLVRSVSIEDCCPTLPIDQRSPLCVVLIQIICEALILSAKETTLSSKIVSEIHLYLSSTFSLGNEFSTQFHSSILSSSATIIQANARQLLHLVPPIDWTLCIHDLSIDPVMELVSALSLWFPSSLDQIQANVCQVFDLLRDLSERIWHIPLQRYLYALLSNISSLPTNYRISVLYFVLTIIKQPWKWTKFVLCSHVKSEIGELSQEVLHETSQDYTNAAILNAILTQHLSLVVQNEYLWKLCISLRSHSVWDRYSSLINPFEFSVKRQGVPEEKAEKEYEETMMLLQYSDSPLLSTALSPVPSKWKRRQVKSFISDDFHRSHPVFSLTKLSLPKYLLDYRIKQLSELCKLKIEDILWYFSLPDADYEFGLHLYAQNNTLADFCNDDWIHTLSFLYDPYFQKSASSHKTWNLFIS</sequence>
<dbReference type="SUPFAM" id="SSF57196">
    <property type="entry name" value="EGF/Laminin"/>
    <property type="match status" value="1"/>
</dbReference>
<comment type="caution">
    <text evidence="1">Lacks conserved residue(s) required for the propagation of feature annotation.</text>
</comment>
<keyword evidence="4" id="KW-0732">Signal</keyword>
<name>A0ABQ5KVN7_9EUKA</name>
<keyword evidence="3" id="KW-0812">Transmembrane</keyword>
<dbReference type="PROSITE" id="PS00022">
    <property type="entry name" value="EGF_1"/>
    <property type="match status" value="1"/>
</dbReference>
<keyword evidence="3" id="KW-1133">Transmembrane helix</keyword>
<reference evidence="6" key="1">
    <citation type="submission" date="2022-03" db="EMBL/GenBank/DDBJ databases">
        <title>Draft genome sequence of Aduncisulcus paluster, a free-living microaerophilic Fornicata.</title>
        <authorList>
            <person name="Yuyama I."/>
            <person name="Kume K."/>
            <person name="Tamura T."/>
            <person name="Inagaki Y."/>
            <person name="Hashimoto T."/>
        </authorList>
    </citation>
    <scope>NUCLEOTIDE SEQUENCE</scope>
    <source>
        <strain evidence="6">NY0171</strain>
    </source>
</reference>
<feature type="non-terminal residue" evidence="6">
    <location>
        <position position="616"/>
    </location>
</feature>
<keyword evidence="7" id="KW-1185">Reference proteome</keyword>
<evidence type="ECO:0000313" key="7">
    <source>
        <dbReference type="Proteomes" id="UP001057375"/>
    </source>
</evidence>
<dbReference type="CDD" id="cd00054">
    <property type="entry name" value="EGF_CA"/>
    <property type="match status" value="1"/>
</dbReference>
<dbReference type="PROSITE" id="PS01186">
    <property type="entry name" value="EGF_2"/>
    <property type="match status" value="1"/>
</dbReference>
<feature type="transmembrane region" description="Helical" evidence="3">
    <location>
        <begin position="69"/>
        <end position="93"/>
    </location>
</feature>
<accession>A0ABQ5KVN7</accession>
<proteinExistence type="predicted"/>
<evidence type="ECO:0000313" key="6">
    <source>
        <dbReference type="EMBL" id="GKT36518.1"/>
    </source>
</evidence>
<dbReference type="Proteomes" id="UP001057375">
    <property type="component" value="Unassembled WGS sequence"/>
</dbReference>
<feature type="chain" id="PRO_5045913362" description="EGF-like domain-containing protein" evidence="4">
    <location>
        <begin position="20"/>
        <end position="616"/>
    </location>
</feature>
<evidence type="ECO:0000256" key="4">
    <source>
        <dbReference type="SAM" id="SignalP"/>
    </source>
</evidence>
<feature type="region of interest" description="Disordered" evidence="2">
    <location>
        <begin position="122"/>
        <end position="166"/>
    </location>
</feature>
<dbReference type="PROSITE" id="PS50026">
    <property type="entry name" value="EGF_3"/>
    <property type="match status" value="1"/>
</dbReference>
<keyword evidence="3" id="KW-0472">Membrane</keyword>
<evidence type="ECO:0000259" key="5">
    <source>
        <dbReference type="PROSITE" id="PS50026"/>
    </source>
</evidence>
<dbReference type="Gene3D" id="2.10.25.10">
    <property type="entry name" value="Laminin"/>
    <property type="match status" value="1"/>
</dbReference>
<feature type="disulfide bond" evidence="1">
    <location>
        <begin position="49"/>
        <end position="58"/>
    </location>
</feature>
<gene>
    <name evidence="6" type="ORF">ADUPG1_009471</name>
</gene>
<dbReference type="InterPro" id="IPR000742">
    <property type="entry name" value="EGF"/>
</dbReference>
<keyword evidence="1" id="KW-0245">EGF-like domain</keyword>
<feature type="signal peptide" evidence="4">
    <location>
        <begin position="1"/>
        <end position="19"/>
    </location>
</feature>
<comment type="caution">
    <text evidence="6">The sequence shown here is derived from an EMBL/GenBank/DDBJ whole genome shotgun (WGS) entry which is preliminary data.</text>
</comment>
<evidence type="ECO:0000256" key="2">
    <source>
        <dbReference type="SAM" id="MobiDB-lite"/>
    </source>
</evidence>
<dbReference type="Pfam" id="PF00008">
    <property type="entry name" value="EGF"/>
    <property type="match status" value="1"/>
</dbReference>
<organism evidence="6 7">
    <name type="scientific">Aduncisulcus paluster</name>
    <dbReference type="NCBI Taxonomy" id="2918883"/>
    <lineage>
        <taxon>Eukaryota</taxon>
        <taxon>Metamonada</taxon>
        <taxon>Carpediemonas-like organisms</taxon>
        <taxon>Aduncisulcus</taxon>
    </lineage>
</organism>